<comment type="domain">
    <text evidence="5">The PPC domain mediates interactions between AHL proteins.</text>
</comment>
<dbReference type="InterPro" id="IPR039605">
    <property type="entry name" value="AHL"/>
</dbReference>
<comment type="caution">
    <text evidence="7">The sequence shown here is derived from an EMBL/GenBank/DDBJ whole genome shotgun (WGS) entry which is preliminary data.</text>
</comment>
<dbReference type="Pfam" id="PF03479">
    <property type="entry name" value="PCC"/>
    <property type="match status" value="1"/>
</dbReference>
<dbReference type="GO" id="GO:0005634">
    <property type="term" value="C:nucleus"/>
    <property type="evidence" value="ECO:0007669"/>
    <property type="project" value="UniProtKB-SubCell"/>
</dbReference>
<evidence type="ECO:0000313" key="7">
    <source>
        <dbReference type="EMBL" id="GMN56213.1"/>
    </source>
</evidence>
<proteinExistence type="predicted"/>
<evidence type="ECO:0000256" key="5">
    <source>
        <dbReference type="RuleBase" id="RU367031"/>
    </source>
</evidence>
<evidence type="ECO:0000256" key="4">
    <source>
        <dbReference type="ARBA" id="ARBA00023242"/>
    </source>
</evidence>
<keyword evidence="8" id="KW-1185">Reference proteome</keyword>
<evidence type="ECO:0000256" key="2">
    <source>
        <dbReference type="ARBA" id="ARBA00023125"/>
    </source>
</evidence>
<dbReference type="Gene3D" id="3.30.1330.80">
    <property type="entry name" value="Hypothetical protein, similar to alpha- acetolactate decarboxylase, domain 2"/>
    <property type="match status" value="1"/>
</dbReference>
<keyword evidence="4 5" id="KW-0539">Nucleus</keyword>
<dbReference type="PANTHER" id="PTHR31500">
    <property type="entry name" value="AT-HOOK MOTIF NUCLEAR-LOCALIZED PROTEIN 9"/>
    <property type="match status" value="1"/>
</dbReference>
<comment type="function">
    <text evidence="5">Transcription factor that specifically binds AT-rich DNA sequences related to the nuclear matrix attachment regions (MARs).</text>
</comment>
<keyword evidence="2 5" id="KW-0238">DNA-binding</keyword>
<comment type="subcellular location">
    <subcellularLocation>
        <location evidence="5">Nucleus</location>
    </subcellularLocation>
</comment>
<keyword evidence="3 5" id="KW-0804">Transcription</keyword>
<dbReference type="Proteomes" id="UP001187192">
    <property type="component" value="Unassembled WGS sequence"/>
</dbReference>
<name>A0AA88DE28_FICCA</name>
<sequence length="242" mass="25360">MLVSCTTSFVEGGLAAATAGGSFTPHVIAVQIGEDVICKIVAFTEIRSSRALCILSATGTVSAATLSQSSPSGPFEILSLKGSRVFGSTSGSRQHKIGKLTVLLSKPNGEVFGGAVGSLIAACPIQLILGTFKQNINSQLRRISVEAVMAASAVNSPNLGRVLVQKAPADDDDLTSSFLASTEGEEDNPVAASQHMNHTSLLDVGDENDFLEMPDEKPSLDIKSDYAHFRRFSLSLSTKTVC</sequence>
<dbReference type="AlphaFoldDB" id="A0AA88DE28"/>
<evidence type="ECO:0000313" key="8">
    <source>
        <dbReference type="Proteomes" id="UP001187192"/>
    </source>
</evidence>
<keyword evidence="1 5" id="KW-0805">Transcription regulation</keyword>
<feature type="domain" description="PPC" evidence="6">
    <location>
        <begin position="20"/>
        <end position="156"/>
    </location>
</feature>
<reference evidence="7" key="1">
    <citation type="submission" date="2023-07" db="EMBL/GenBank/DDBJ databases">
        <title>draft genome sequence of fig (Ficus carica).</title>
        <authorList>
            <person name="Takahashi T."/>
            <person name="Nishimura K."/>
        </authorList>
    </citation>
    <scope>NUCLEOTIDE SEQUENCE</scope>
</reference>
<dbReference type="PANTHER" id="PTHR31500:SF45">
    <property type="entry name" value="AT-HOOK MOTIF NUCLEAR-LOCALIZED PROTEIN"/>
    <property type="match status" value="1"/>
</dbReference>
<dbReference type="GO" id="GO:0003680">
    <property type="term" value="F:minor groove of adenine-thymine-rich DNA binding"/>
    <property type="evidence" value="ECO:0007669"/>
    <property type="project" value="UniProtKB-UniRule"/>
</dbReference>
<dbReference type="PROSITE" id="PS51742">
    <property type="entry name" value="PPC"/>
    <property type="match status" value="1"/>
</dbReference>
<protein>
    <recommendedName>
        <fullName evidence="5">AT-hook motif nuclear-localized protein</fullName>
    </recommendedName>
</protein>
<gene>
    <name evidence="7" type="ORF">TIFTF001_025326</name>
</gene>
<evidence type="ECO:0000259" key="6">
    <source>
        <dbReference type="PROSITE" id="PS51742"/>
    </source>
</evidence>
<dbReference type="EMBL" id="BTGU01000062">
    <property type="protein sequence ID" value="GMN56213.1"/>
    <property type="molecule type" value="Genomic_DNA"/>
</dbReference>
<accession>A0AA88DE28</accession>
<dbReference type="SUPFAM" id="SSF117856">
    <property type="entry name" value="AF0104/ALDC/Ptd012-like"/>
    <property type="match status" value="1"/>
</dbReference>
<evidence type="ECO:0000256" key="1">
    <source>
        <dbReference type="ARBA" id="ARBA00023015"/>
    </source>
</evidence>
<evidence type="ECO:0000256" key="3">
    <source>
        <dbReference type="ARBA" id="ARBA00023163"/>
    </source>
</evidence>
<organism evidence="7 8">
    <name type="scientific">Ficus carica</name>
    <name type="common">Common fig</name>
    <dbReference type="NCBI Taxonomy" id="3494"/>
    <lineage>
        <taxon>Eukaryota</taxon>
        <taxon>Viridiplantae</taxon>
        <taxon>Streptophyta</taxon>
        <taxon>Embryophyta</taxon>
        <taxon>Tracheophyta</taxon>
        <taxon>Spermatophyta</taxon>
        <taxon>Magnoliopsida</taxon>
        <taxon>eudicotyledons</taxon>
        <taxon>Gunneridae</taxon>
        <taxon>Pentapetalae</taxon>
        <taxon>rosids</taxon>
        <taxon>fabids</taxon>
        <taxon>Rosales</taxon>
        <taxon>Moraceae</taxon>
        <taxon>Ficeae</taxon>
        <taxon>Ficus</taxon>
    </lineage>
</organism>
<dbReference type="CDD" id="cd11378">
    <property type="entry name" value="DUF296"/>
    <property type="match status" value="1"/>
</dbReference>
<dbReference type="InterPro" id="IPR005175">
    <property type="entry name" value="PPC_dom"/>
</dbReference>